<keyword evidence="2" id="KW-1185">Reference proteome</keyword>
<evidence type="ECO:0000313" key="2">
    <source>
        <dbReference type="Proteomes" id="UP001066276"/>
    </source>
</evidence>
<gene>
    <name evidence="1" type="ORF">NDU88_003693</name>
</gene>
<dbReference type="AlphaFoldDB" id="A0AAV7QAS1"/>
<accession>A0AAV7QAS1</accession>
<evidence type="ECO:0008006" key="3">
    <source>
        <dbReference type="Google" id="ProtNLM"/>
    </source>
</evidence>
<evidence type="ECO:0000313" key="1">
    <source>
        <dbReference type="EMBL" id="KAJ1137280.1"/>
    </source>
</evidence>
<dbReference type="Proteomes" id="UP001066276">
    <property type="component" value="Chromosome 6"/>
</dbReference>
<proteinExistence type="predicted"/>
<dbReference type="EMBL" id="JANPWB010000010">
    <property type="protein sequence ID" value="KAJ1137280.1"/>
    <property type="molecule type" value="Genomic_DNA"/>
</dbReference>
<reference evidence="1" key="1">
    <citation type="journal article" date="2022" name="bioRxiv">
        <title>Sequencing and chromosome-scale assembly of the giantPleurodeles waltlgenome.</title>
        <authorList>
            <person name="Brown T."/>
            <person name="Elewa A."/>
            <person name="Iarovenko S."/>
            <person name="Subramanian E."/>
            <person name="Araus A.J."/>
            <person name="Petzold A."/>
            <person name="Susuki M."/>
            <person name="Suzuki K.-i.T."/>
            <person name="Hayashi T."/>
            <person name="Toyoda A."/>
            <person name="Oliveira C."/>
            <person name="Osipova E."/>
            <person name="Leigh N.D."/>
            <person name="Simon A."/>
            <person name="Yun M.H."/>
        </authorList>
    </citation>
    <scope>NUCLEOTIDE SEQUENCE</scope>
    <source>
        <strain evidence="1">20211129_DDA</strain>
        <tissue evidence="1">Liver</tissue>
    </source>
</reference>
<comment type="caution">
    <text evidence="1">The sequence shown here is derived from an EMBL/GenBank/DDBJ whole genome shotgun (WGS) entry which is preliminary data.</text>
</comment>
<organism evidence="1 2">
    <name type="scientific">Pleurodeles waltl</name>
    <name type="common">Iberian ribbed newt</name>
    <dbReference type="NCBI Taxonomy" id="8319"/>
    <lineage>
        <taxon>Eukaryota</taxon>
        <taxon>Metazoa</taxon>
        <taxon>Chordata</taxon>
        <taxon>Craniata</taxon>
        <taxon>Vertebrata</taxon>
        <taxon>Euteleostomi</taxon>
        <taxon>Amphibia</taxon>
        <taxon>Batrachia</taxon>
        <taxon>Caudata</taxon>
        <taxon>Salamandroidea</taxon>
        <taxon>Salamandridae</taxon>
        <taxon>Pleurodelinae</taxon>
        <taxon>Pleurodeles</taxon>
    </lineage>
</organism>
<sequence length="148" mass="16836">MSAIPALEPFINDGPPSAQAARWKDWVDRLEIYFTSVHLDTERRLPMLLHLGGAAIHKSSKSIAEEGPPFTYQSVKKVLTAHFEPLAYPDYERFILRQARQLPKDSADTFYAQLLELASTCTLPDAENEIWVQFIQGCYSVKLQQNIL</sequence>
<protein>
    <recommendedName>
        <fullName evidence="3">Retrotransposon gag domain-containing protein</fullName>
    </recommendedName>
</protein>
<name>A0AAV7QAS1_PLEWA</name>